<dbReference type="GO" id="GO:0000287">
    <property type="term" value="F:magnesium ion binding"/>
    <property type="evidence" value="ECO:0007669"/>
    <property type="project" value="UniProtKB-UniRule"/>
</dbReference>
<evidence type="ECO:0000256" key="15">
    <source>
        <dbReference type="RuleBase" id="RU003843"/>
    </source>
</evidence>
<evidence type="ECO:0000313" key="16">
    <source>
        <dbReference type="EMBL" id="MBL0848599.1"/>
    </source>
</evidence>
<dbReference type="EC" id="4.1.99.12" evidence="7 14"/>
<comment type="similarity">
    <text evidence="14 15">Belongs to the DHBP synthase family.</text>
</comment>
<comment type="similarity">
    <text evidence="6">In the C-terminal section; belongs to the GTP cyclohydrolase II family.</text>
</comment>
<evidence type="ECO:0000256" key="10">
    <source>
        <dbReference type="ARBA" id="ARBA00022723"/>
    </source>
</evidence>
<evidence type="ECO:0000256" key="11">
    <source>
        <dbReference type="ARBA" id="ARBA00022842"/>
    </source>
</evidence>
<dbReference type="Pfam" id="PF00926">
    <property type="entry name" value="DHBP_synthase"/>
    <property type="match status" value="1"/>
</dbReference>
<gene>
    <name evidence="14 16" type="primary">ribB</name>
    <name evidence="16" type="ORF">EU981_00620</name>
</gene>
<evidence type="ECO:0000313" key="17">
    <source>
        <dbReference type="Proteomes" id="UP000736856"/>
    </source>
</evidence>
<evidence type="ECO:0000256" key="12">
    <source>
        <dbReference type="ARBA" id="ARBA00023211"/>
    </source>
</evidence>
<keyword evidence="9 14" id="KW-0686">Riboflavin biosynthesis</keyword>
<name>A0A937ADZ5_9HYPH</name>
<evidence type="ECO:0000256" key="6">
    <source>
        <dbReference type="ARBA" id="ARBA00008976"/>
    </source>
</evidence>
<dbReference type="FunFam" id="3.90.870.10:FF:000001">
    <property type="entry name" value="Riboflavin biosynthesis protein RibBA"/>
    <property type="match status" value="1"/>
</dbReference>
<dbReference type="AlphaFoldDB" id="A0A937ADZ5"/>
<comment type="cofactor">
    <cofactor evidence="2">
        <name>Mn(2+)</name>
        <dbReference type="ChEBI" id="CHEBI:29035"/>
    </cofactor>
</comment>
<dbReference type="GO" id="GO:0005829">
    <property type="term" value="C:cytosol"/>
    <property type="evidence" value="ECO:0007669"/>
    <property type="project" value="TreeGrafter"/>
</dbReference>
<feature type="binding site" evidence="14">
    <location>
        <begin position="142"/>
        <end position="146"/>
    </location>
    <ligand>
        <name>D-ribulose 5-phosphate</name>
        <dbReference type="ChEBI" id="CHEBI:58121"/>
    </ligand>
</feature>
<dbReference type="Gene3D" id="3.90.870.10">
    <property type="entry name" value="DHBP synthase"/>
    <property type="match status" value="1"/>
</dbReference>
<keyword evidence="13 14" id="KW-0456">Lyase</keyword>
<dbReference type="HAMAP" id="MF_00180">
    <property type="entry name" value="RibB"/>
    <property type="match status" value="1"/>
</dbReference>
<evidence type="ECO:0000256" key="4">
    <source>
        <dbReference type="ARBA" id="ARBA00004904"/>
    </source>
</evidence>
<dbReference type="InterPro" id="IPR000422">
    <property type="entry name" value="DHBP_synthase_RibB"/>
</dbReference>
<evidence type="ECO:0000256" key="8">
    <source>
        <dbReference type="ARBA" id="ARBA00018836"/>
    </source>
</evidence>
<dbReference type="PANTHER" id="PTHR21327">
    <property type="entry name" value="GTP CYCLOHYDROLASE II-RELATED"/>
    <property type="match status" value="1"/>
</dbReference>
<organism evidence="16 17">
    <name type="scientific">Candidatus Liberibacter ctenarytainae</name>
    <dbReference type="NCBI Taxonomy" id="2020335"/>
    <lineage>
        <taxon>Bacteria</taxon>
        <taxon>Pseudomonadati</taxon>
        <taxon>Pseudomonadota</taxon>
        <taxon>Alphaproteobacteria</taxon>
        <taxon>Hyphomicrobiales</taxon>
        <taxon>Rhizobiaceae</taxon>
        <taxon>Liberibacter</taxon>
    </lineage>
</organism>
<dbReference type="GO" id="GO:0009231">
    <property type="term" value="P:riboflavin biosynthetic process"/>
    <property type="evidence" value="ECO:0007669"/>
    <property type="project" value="UniProtKB-UniRule"/>
</dbReference>
<feature type="binding site" evidence="14">
    <location>
        <position position="30"/>
    </location>
    <ligand>
        <name>Mg(2+)</name>
        <dbReference type="ChEBI" id="CHEBI:18420"/>
        <label>1</label>
    </ligand>
</feature>
<evidence type="ECO:0000256" key="14">
    <source>
        <dbReference type="HAMAP-Rule" id="MF_00180"/>
    </source>
</evidence>
<comment type="cofactor">
    <cofactor evidence="14 15">
        <name>Mg(2+)</name>
        <dbReference type="ChEBI" id="CHEBI:18420"/>
    </cofactor>
    <cofactor evidence="14 15">
        <name>Mn(2+)</name>
        <dbReference type="ChEBI" id="CHEBI:29035"/>
    </cofactor>
    <text evidence="14 15">Binds 2 divalent metal cations per subunit. Magnesium or manganese.</text>
</comment>
<feature type="site" description="Essential for catalytic activity" evidence="14">
    <location>
        <position position="166"/>
    </location>
</feature>
<dbReference type="Proteomes" id="UP000736856">
    <property type="component" value="Unassembled WGS sequence"/>
</dbReference>
<dbReference type="GO" id="GO:0003935">
    <property type="term" value="F:GTP cyclohydrolase II activity"/>
    <property type="evidence" value="ECO:0007669"/>
    <property type="project" value="TreeGrafter"/>
</dbReference>
<proteinExistence type="inferred from homology"/>
<feature type="binding site" evidence="14">
    <location>
        <position position="30"/>
    </location>
    <ligand>
        <name>Mg(2+)</name>
        <dbReference type="ChEBI" id="CHEBI:18420"/>
        <label>2</label>
    </ligand>
</feature>
<feature type="binding site" evidence="14">
    <location>
        <position position="145"/>
    </location>
    <ligand>
        <name>Mg(2+)</name>
        <dbReference type="ChEBI" id="CHEBI:18420"/>
        <label>2</label>
    </ligand>
</feature>
<dbReference type="InterPro" id="IPR017945">
    <property type="entry name" value="DHBP_synth_RibB-like_a/b_dom"/>
</dbReference>
<keyword evidence="10 14" id="KW-0479">Metal-binding</keyword>
<dbReference type="EMBL" id="SEOL01000001">
    <property type="protein sequence ID" value="MBL0848599.1"/>
    <property type="molecule type" value="Genomic_DNA"/>
</dbReference>
<comment type="pathway">
    <text evidence="4 14 15">Cofactor biosynthesis; riboflavin biosynthesis; 2-hydroxy-3-oxobutyl phosphate from D-ribulose 5-phosphate: step 1/1.</text>
</comment>
<evidence type="ECO:0000256" key="5">
    <source>
        <dbReference type="ARBA" id="ARBA00005520"/>
    </source>
</evidence>
<comment type="caution">
    <text evidence="16">The sequence shown here is derived from an EMBL/GenBank/DDBJ whole genome shotgun (WGS) entry which is preliminary data.</text>
</comment>
<feature type="binding site" evidence="14">
    <location>
        <begin position="29"/>
        <end position="30"/>
    </location>
    <ligand>
        <name>D-ribulose 5-phosphate</name>
        <dbReference type="ChEBI" id="CHEBI:58121"/>
    </ligand>
</feature>
<dbReference type="SUPFAM" id="SSF55821">
    <property type="entry name" value="YrdC/RibB"/>
    <property type="match status" value="1"/>
</dbReference>
<comment type="function">
    <text evidence="3 14 15">Catalyzes the conversion of D-ribulose 5-phosphate to formate and 3,4-dihydroxy-2-butanone 4-phosphate.</text>
</comment>
<evidence type="ECO:0000256" key="1">
    <source>
        <dbReference type="ARBA" id="ARBA00000141"/>
    </source>
</evidence>
<dbReference type="GO" id="GO:0030145">
    <property type="term" value="F:manganese ion binding"/>
    <property type="evidence" value="ECO:0007669"/>
    <property type="project" value="UniProtKB-UniRule"/>
</dbReference>
<evidence type="ECO:0000256" key="9">
    <source>
        <dbReference type="ARBA" id="ARBA00022619"/>
    </source>
</evidence>
<evidence type="ECO:0000256" key="7">
    <source>
        <dbReference type="ARBA" id="ARBA00012153"/>
    </source>
</evidence>
<evidence type="ECO:0000256" key="3">
    <source>
        <dbReference type="ARBA" id="ARBA00002284"/>
    </source>
</evidence>
<dbReference type="GO" id="GO:0008686">
    <property type="term" value="F:3,4-dihydroxy-2-butanone-4-phosphate synthase activity"/>
    <property type="evidence" value="ECO:0007669"/>
    <property type="project" value="UniProtKB-UniRule"/>
</dbReference>
<comment type="similarity">
    <text evidence="5">In the N-terminal section; belongs to the DHBP synthase family.</text>
</comment>
<dbReference type="PANTHER" id="PTHR21327:SF18">
    <property type="entry name" value="3,4-DIHYDROXY-2-BUTANONE 4-PHOSPHATE SYNTHASE"/>
    <property type="match status" value="1"/>
</dbReference>
<evidence type="ECO:0000256" key="13">
    <source>
        <dbReference type="ARBA" id="ARBA00023239"/>
    </source>
</evidence>
<feature type="site" description="Essential for catalytic activity" evidence="14">
    <location>
        <position position="128"/>
    </location>
</feature>
<feature type="binding site" evidence="14">
    <location>
        <position position="34"/>
    </location>
    <ligand>
        <name>D-ribulose 5-phosphate</name>
        <dbReference type="ChEBI" id="CHEBI:58121"/>
    </ligand>
</feature>
<comment type="subunit">
    <text evidence="14 15">Homodimer.</text>
</comment>
<dbReference type="NCBIfam" id="TIGR00506">
    <property type="entry name" value="ribB"/>
    <property type="match status" value="1"/>
</dbReference>
<evidence type="ECO:0000256" key="2">
    <source>
        <dbReference type="ARBA" id="ARBA00001936"/>
    </source>
</evidence>
<keyword evidence="12 14" id="KW-0464">Manganese</keyword>
<reference evidence="16" key="1">
    <citation type="submission" date="2019-02" db="EMBL/GenBank/DDBJ databases">
        <title>A novel Candidatus Liberibacter species associated with the New Zealand native fuchsia psyllid, Ctenarytaina fuchsiae.</title>
        <authorList>
            <person name="Thompson S.M."/>
            <person name="Jorgensen N."/>
            <person name="David C."/>
            <person name="Bulman S.R."/>
            <person name="Smith G.R."/>
        </authorList>
    </citation>
    <scope>NUCLEOTIDE SEQUENCE</scope>
    <source>
        <strain evidence="16">Oxford</strain>
    </source>
</reference>
<protein>
    <recommendedName>
        <fullName evidence="8 14">3,4-dihydroxy-2-butanone 4-phosphate synthase</fullName>
        <shortName evidence="14 15">DHBP synthase</shortName>
        <ecNumber evidence="7 14">4.1.99.12</ecNumber>
    </recommendedName>
</protein>
<keyword evidence="11 14" id="KW-0460">Magnesium</keyword>
<comment type="catalytic activity">
    <reaction evidence="1 14 15">
        <text>D-ribulose 5-phosphate = (2S)-2-hydroxy-3-oxobutyl phosphate + formate + H(+)</text>
        <dbReference type="Rhea" id="RHEA:18457"/>
        <dbReference type="ChEBI" id="CHEBI:15378"/>
        <dbReference type="ChEBI" id="CHEBI:15740"/>
        <dbReference type="ChEBI" id="CHEBI:58121"/>
        <dbReference type="ChEBI" id="CHEBI:58830"/>
        <dbReference type="EC" id="4.1.99.12"/>
    </reaction>
</comment>
<accession>A0A937ADZ5</accession>
<sequence length="214" mass="23525">MPSNEQYMPDILQDFQKGAIVIVTDEDDRENEADLVLPAIYCSPQKMAFIVRHTCGIVCAPMLARNAQKLGLNPMVSKNEAVHQTAFTVSVDSKNGITTGISATDRTHTVKNLANPQSTADDFVRPGHIFPLIAHDGGVLVRPGHTEAAVDLCKITGLPPIAVICELVNDDGTIKKGRQVIDFAQKHGLKILSIRDLIHWRQNQEKYTTSPQSY</sequence>